<keyword evidence="2" id="KW-1185">Reference proteome</keyword>
<comment type="caution">
    <text evidence="1">The sequence shown here is derived from an EMBL/GenBank/DDBJ whole genome shotgun (WGS) entry which is preliminary data.</text>
</comment>
<dbReference type="EMBL" id="CM042029">
    <property type="protein sequence ID" value="KAI3795988.1"/>
    <property type="molecule type" value="Genomic_DNA"/>
</dbReference>
<reference evidence="1 2" key="2">
    <citation type="journal article" date="2022" name="Mol. Ecol. Resour.">
        <title>The genomes of chicory, endive, great burdock and yacon provide insights into Asteraceae paleo-polyploidization history and plant inulin production.</title>
        <authorList>
            <person name="Fan W."/>
            <person name="Wang S."/>
            <person name="Wang H."/>
            <person name="Wang A."/>
            <person name="Jiang F."/>
            <person name="Liu H."/>
            <person name="Zhao H."/>
            <person name="Xu D."/>
            <person name="Zhang Y."/>
        </authorList>
    </citation>
    <scope>NUCLEOTIDE SEQUENCE [LARGE SCALE GENOMIC DNA]</scope>
    <source>
        <strain evidence="2">cv. Yunnan</strain>
        <tissue evidence="1">Leaves</tissue>
    </source>
</reference>
<gene>
    <name evidence="1" type="ORF">L1987_38649</name>
</gene>
<protein>
    <submittedName>
        <fullName evidence="1">Uncharacterized protein</fullName>
    </submittedName>
</protein>
<name>A0ACB9HKP8_9ASTR</name>
<organism evidence="1 2">
    <name type="scientific">Smallanthus sonchifolius</name>
    <dbReference type="NCBI Taxonomy" id="185202"/>
    <lineage>
        <taxon>Eukaryota</taxon>
        <taxon>Viridiplantae</taxon>
        <taxon>Streptophyta</taxon>
        <taxon>Embryophyta</taxon>
        <taxon>Tracheophyta</taxon>
        <taxon>Spermatophyta</taxon>
        <taxon>Magnoliopsida</taxon>
        <taxon>eudicotyledons</taxon>
        <taxon>Gunneridae</taxon>
        <taxon>Pentapetalae</taxon>
        <taxon>asterids</taxon>
        <taxon>campanulids</taxon>
        <taxon>Asterales</taxon>
        <taxon>Asteraceae</taxon>
        <taxon>Asteroideae</taxon>
        <taxon>Heliantheae alliance</taxon>
        <taxon>Millerieae</taxon>
        <taxon>Smallanthus</taxon>
    </lineage>
</organism>
<accession>A0ACB9HKP8</accession>
<dbReference type="Proteomes" id="UP001056120">
    <property type="component" value="Linkage Group LG12"/>
</dbReference>
<proteinExistence type="predicted"/>
<sequence>MEESGSDDSSVPGTRAHTVSLALEFDLNKTPPPSPPEEAAAGGNDDGATADHRCASCRRTQGEMVVCCVCVKHFHVGCLQGSEEESEWKCAECSSECRRRNRLRRSESAVSGGSGLGLLDMNASPTREVDDADVEVYVNTEFALADSAIKMQDKHRIPLVGCTLTSPHTHPDMQIDS</sequence>
<reference evidence="2" key="1">
    <citation type="journal article" date="2022" name="Mol. Ecol. Resour.">
        <title>The genomes of chicory, endive, great burdock and yacon provide insights into Asteraceae palaeo-polyploidization history and plant inulin production.</title>
        <authorList>
            <person name="Fan W."/>
            <person name="Wang S."/>
            <person name="Wang H."/>
            <person name="Wang A."/>
            <person name="Jiang F."/>
            <person name="Liu H."/>
            <person name="Zhao H."/>
            <person name="Xu D."/>
            <person name="Zhang Y."/>
        </authorList>
    </citation>
    <scope>NUCLEOTIDE SEQUENCE [LARGE SCALE GENOMIC DNA]</scope>
    <source>
        <strain evidence="2">cv. Yunnan</strain>
    </source>
</reference>
<evidence type="ECO:0000313" key="1">
    <source>
        <dbReference type="EMBL" id="KAI3795988.1"/>
    </source>
</evidence>
<evidence type="ECO:0000313" key="2">
    <source>
        <dbReference type="Proteomes" id="UP001056120"/>
    </source>
</evidence>